<feature type="region of interest" description="Disordered" evidence="1">
    <location>
        <begin position="244"/>
        <end position="337"/>
    </location>
</feature>
<reference evidence="4" key="2">
    <citation type="journal article" date="2019" name="Int. J. Syst. Evol. Microbiol.">
        <title>The Global Catalogue of Microorganisms (GCM) 10K type strain sequencing project: providing services to taxonomists for standard genome sequencing and annotation.</title>
        <authorList>
            <consortium name="The Broad Institute Genomics Platform"/>
            <consortium name="The Broad Institute Genome Sequencing Center for Infectious Disease"/>
            <person name="Wu L."/>
            <person name="Ma J."/>
        </authorList>
    </citation>
    <scope>NUCLEOTIDE SEQUENCE [LARGE SCALE GENOMIC DNA]</scope>
    <source>
        <strain evidence="4">NBRC 105830</strain>
    </source>
</reference>
<gene>
    <name evidence="2" type="ORF">GCM10025862_00220</name>
    <name evidence="3" type="ORF">GCM10025862_37360</name>
</gene>
<evidence type="ECO:0008006" key="5">
    <source>
        <dbReference type="Google" id="ProtNLM"/>
    </source>
</evidence>
<dbReference type="Proteomes" id="UP001157109">
    <property type="component" value="Unassembled WGS sequence"/>
</dbReference>
<feature type="compositionally biased region" description="Low complexity" evidence="1">
    <location>
        <begin position="261"/>
        <end position="283"/>
    </location>
</feature>
<dbReference type="EMBL" id="BSUJ01000001">
    <property type="protein sequence ID" value="GMA18001.1"/>
    <property type="molecule type" value="Genomic_DNA"/>
</dbReference>
<organism evidence="3 4">
    <name type="scientific">Arsenicicoccus piscis</name>
    <dbReference type="NCBI Taxonomy" id="673954"/>
    <lineage>
        <taxon>Bacteria</taxon>
        <taxon>Bacillati</taxon>
        <taxon>Actinomycetota</taxon>
        <taxon>Actinomycetes</taxon>
        <taxon>Micrococcales</taxon>
        <taxon>Intrasporangiaceae</taxon>
        <taxon>Arsenicicoccus</taxon>
    </lineage>
</organism>
<evidence type="ECO:0000313" key="2">
    <source>
        <dbReference type="EMBL" id="GMA18001.1"/>
    </source>
</evidence>
<evidence type="ECO:0000313" key="4">
    <source>
        <dbReference type="Proteomes" id="UP001157109"/>
    </source>
</evidence>
<keyword evidence="4" id="KW-1185">Reference proteome</keyword>
<sequence length="337" mass="36196">MPELVALVQSLVDGHTAEGEERELLALLEAASPEELNDALTGGVARPLMTSVDNRVFGPDLRSELIDLLARRRRADLSIEAQAALIHAMQEGHTTAEMERAILDLFLALRGDELTALKNQVNQRTDHHDLEGLVFVDIDDDEVRTRLVEHFQSQAGAATVREAKVLSDIDDTAFSRIHETRYPKGTLIPGVLALYEALDQGPDDAPRSTGDLTFVTARPMDALGLIENHTRDSLRKAGIGTSSVLSGASSACTPRMRWPARSCRTSSTTTRSTRSTTWSSSATPGRVTCSSASGCTRRTGGSSRPSSSTTSSPHLPRSAPGTPRAASTSSTPTWARA</sequence>
<dbReference type="PANTHER" id="PTHR40861">
    <property type="entry name" value="DUF2183 DOMAIN-CONTAINING PROTEIN"/>
    <property type="match status" value="1"/>
</dbReference>
<dbReference type="PANTHER" id="PTHR40861:SF1">
    <property type="entry name" value="PHOSPHATIDATE PHOSPHATASE APP1 CATALYTIC DOMAIN-CONTAINING PROTEIN"/>
    <property type="match status" value="1"/>
</dbReference>
<name>A0ABQ6HT92_9MICO</name>
<accession>A0ABQ6HT92</accession>
<protein>
    <recommendedName>
        <fullName evidence="5">DUF222 domain-containing protein</fullName>
    </recommendedName>
</protein>
<dbReference type="EMBL" id="BSUJ01000001">
    <property type="protein sequence ID" value="GMA21715.1"/>
    <property type="molecule type" value="Genomic_DNA"/>
</dbReference>
<proteinExistence type="predicted"/>
<feature type="compositionally biased region" description="Low complexity" evidence="1">
    <location>
        <begin position="290"/>
        <end position="337"/>
    </location>
</feature>
<comment type="caution">
    <text evidence="3">The sequence shown here is derived from an EMBL/GenBank/DDBJ whole genome shotgun (WGS) entry which is preliminary data.</text>
</comment>
<reference evidence="3" key="1">
    <citation type="journal article" date="2014" name="Int. J. Syst. Evol. Microbiol.">
        <title>Complete genome of a new Firmicutes species belonging to the dominant human colonic microbiota ('Ruminococcus bicirculans') reveals two chromosomes and a selective capacity to utilize plant glucans.</title>
        <authorList>
            <consortium name="NISC Comparative Sequencing Program"/>
            <person name="Wegmann U."/>
            <person name="Louis P."/>
            <person name="Goesmann A."/>
            <person name="Henrissat B."/>
            <person name="Duncan S.H."/>
            <person name="Flint H.J."/>
        </authorList>
    </citation>
    <scope>NUCLEOTIDE SEQUENCE</scope>
    <source>
        <strain evidence="3">NBRC 105830</strain>
    </source>
</reference>
<evidence type="ECO:0000256" key="1">
    <source>
        <dbReference type="SAM" id="MobiDB-lite"/>
    </source>
</evidence>
<reference evidence="3" key="3">
    <citation type="submission" date="2023-02" db="EMBL/GenBank/DDBJ databases">
        <authorList>
            <person name="Sun Q."/>
            <person name="Mori K."/>
        </authorList>
    </citation>
    <scope>NUCLEOTIDE SEQUENCE</scope>
    <source>
        <strain evidence="3">NBRC 105830</strain>
    </source>
</reference>
<evidence type="ECO:0000313" key="3">
    <source>
        <dbReference type="EMBL" id="GMA21715.1"/>
    </source>
</evidence>